<dbReference type="PANTHER" id="PTHR19316">
    <property type="entry name" value="PROTEIN FOLDING REGULATOR"/>
    <property type="match status" value="1"/>
</dbReference>
<dbReference type="AlphaFoldDB" id="M5E526"/>
<dbReference type="STRING" id="1230383.M5E526"/>
<comment type="similarity">
    <text evidence="1">Belongs to the FES1 family.</text>
</comment>
<evidence type="ECO:0000256" key="2">
    <source>
        <dbReference type="ARBA" id="ARBA00022737"/>
    </source>
</evidence>
<dbReference type="EMBL" id="LT671822">
    <property type="protein sequence ID" value="SHO77124.1"/>
    <property type="molecule type" value="Genomic_DNA"/>
</dbReference>
<dbReference type="Proteomes" id="UP000186303">
    <property type="component" value="Chromosome 2"/>
</dbReference>
<dbReference type="InterPro" id="IPR016024">
    <property type="entry name" value="ARM-type_fold"/>
</dbReference>
<dbReference type="VEuPathDB" id="FungiDB:MSYG_1464"/>
<dbReference type="SUPFAM" id="SSF48371">
    <property type="entry name" value="ARM repeat"/>
    <property type="match status" value="1"/>
</dbReference>
<dbReference type="GO" id="GO:0000774">
    <property type="term" value="F:adenyl-nucleotide exchange factor activity"/>
    <property type="evidence" value="ECO:0007669"/>
    <property type="project" value="TreeGrafter"/>
</dbReference>
<evidence type="ECO:0000313" key="3">
    <source>
        <dbReference type="EMBL" id="SHO77124.1"/>
    </source>
</evidence>
<reference evidence="4" key="1">
    <citation type="journal article" date="2017" name="Nucleic Acids Res.">
        <title>Proteogenomics produces comprehensive and highly accurate protein-coding gene annotation in a complete genome assembly of Malassezia sympodialis.</title>
        <authorList>
            <person name="Zhu Y."/>
            <person name="Engstroem P.G."/>
            <person name="Tellgren-Roth C."/>
            <person name="Baudo C.D."/>
            <person name="Kennell J.C."/>
            <person name="Sun S."/>
            <person name="Billmyre R.B."/>
            <person name="Schroeder M.S."/>
            <person name="Andersson A."/>
            <person name="Holm T."/>
            <person name="Sigurgeirsson B."/>
            <person name="Wu G."/>
            <person name="Sankaranarayanan S.R."/>
            <person name="Siddharthan R."/>
            <person name="Sanyal K."/>
            <person name="Lundeberg J."/>
            <person name="Nystedt B."/>
            <person name="Boekhout T."/>
            <person name="Dawson T.L. Jr."/>
            <person name="Heitman J."/>
            <person name="Scheynius A."/>
            <person name="Lehtioe J."/>
        </authorList>
    </citation>
    <scope>NUCLEOTIDE SEQUENCE [LARGE SCALE GENOMIC DNA]</scope>
    <source>
        <strain evidence="4">ATCC 42132</strain>
    </source>
</reference>
<organism evidence="3 4">
    <name type="scientific">Malassezia sympodialis (strain ATCC 42132)</name>
    <name type="common">Atopic eczema-associated yeast</name>
    <dbReference type="NCBI Taxonomy" id="1230383"/>
    <lineage>
        <taxon>Eukaryota</taxon>
        <taxon>Fungi</taxon>
        <taxon>Dikarya</taxon>
        <taxon>Basidiomycota</taxon>
        <taxon>Ustilaginomycotina</taxon>
        <taxon>Malasseziomycetes</taxon>
        <taxon>Malasseziales</taxon>
        <taxon>Malasseziaceae</taxon>
        <taxon>Malassezia</taxon>
    </lineage>
</organism>
<dbReference type="OrthoDB" id="10250458at2759"/>
<keyword evidence="4" id="KW-1185">Reference proteome</keyword>
<gene>
    <name evidence="3" type="ORF">MSYG_1464</name>
</gene>
<proteinExistence type="inferred from homology"/>
<dbReference type="InterPro" id="IPR013918">
    <property type="entry name" value="Nucleotide_exch_fac_Fes1"/>
</dbReference>
<protein>
    <submittedName>
        <fullName evidence="3">Similar to S.cerevisiae protein FES1 (Hsp70 (Ssa1p) nucleotide exchange factor)</fullName>
    </submittedName>
</protein>
<dbReference type="OMA" id="MWQPIIS"/>
<dbReference type="InterPro" id="IPR011989">
    <property type="entry name" value="ARM-like"/>
</dbReference>
<sequence>MANRTADELLKWGIRNAPMNPDGTSSVAQVSADVAAGRRPDLADPGLYEAIMGKSEAQMMQEELAVATDSSRTIEDRCTALDNFEMLIEQVDNANNMAPMGMWPAIRALLDTDAPEIQSATAWVIGTAIQNNDKAQAAALEHDVLAPLLTLLSAAHSGVQNKSAYALSALLRHYPAAVAQFATAGGWAPLHRALESDNLVLRRKVVFLLTQLVRQTREAQRAAPAAPEPALPTSAPRDDVPATQQAGVRHPDVAQALADTGLLDVVLDSLLPGRTGPRAYCADLAVRDDEDYAQKATELVMAVLEAEPLPTVLPNPKLAELLQDLEAPAGAPRARTLEVDETPLIRYLTL</sequence>
<dbReference type="RefSeq" id="XP_018738831.1">
    <property type="nucleotide sequence ID" value="XM_018883986.1"/>
</dbReference>
<keyword evidence="2" id="KW-0677">Repeat</keyword>
<name>M5E526_MALS4</name>
<dbReference type="PANTHER" id="PTHR19316:SF18">
    <property type="entry name" value="HSP70-BINDING PROTEIN 1"/>
    <property type="match status" value="1"/>
</dbReference>
<evidence type="ECO:0000256" key="1">
    <source>
        <dbReference type="ARBA" id="ARBA00011045"/>
    </source>
</evidence>
<dbReference type="Gene3D" id="1.25.10.10">
    <property type="entry name" value="Leucine-rich Repeat Variant"/>
    <property type="match status" value="1"/>
</dbReference>
<dbReference type="Pfam" id="PF08609">
    <property type="entry name" value="Fes1"/>
    <property type="match status" value="1"/>
</dbReference>
<accession>M5E526</accession>
<dbReference type="HOGENOM" id="CLU_046722_0_1_1"/>
<dbReference type="GO" id="GO:0005783">
    <property type="term" value="C:endoplasmic reticulum"/>
    <property type="evidence" value="ECO:0007669"/>
    <property type="project" value="TreeGrafter"/>
</dbReference>
<evidence type="ECO:0000313" key="4">
    <source>
        <dbReference type="Proteomes" id="UP000186303"/>
    </source>
</evidence>
<dbReference type="KEGG" id="msym:MSY001_0187"/>
<dbReference type="InterPro" id="IPR050693">
    <property type="entry name" value="Hsp70_NEF-Inhibitors"/>
</dbReference>